<keyword evidence="1" id="KW-0539">Nucleus</keyword>
<dbReference type="PANTHER" id="PTHR37540">
    <property type="entry name" value="TRANSCRIPTION FACTOR (ACR-2), PUTATIVE-RELATED-RELATED"/>
    <property type="match status" value="1"/>
</dbReference>
<evidence type="ECO:0000313" key="2">
    <source>
        <dbReference type="EMBL" id="KAL1861333.1"/>
    </source>
</evidence>
<organism evidence="2 3">
    <name type="scientific">Phialemonium thermophilum</name>
    <dbReference type="NCBI Taxonomy" id="223376"/>
    <lineage>
        <taxon>Eukaryota</taxon>
        <taxon>Fungi</taxon>
        <taxon>Dikarya</taxon>
        <taxon>Ascomycota</taxon>
        <taxon>Pezizomycotina</taxon>
        <taxon>Sordariomycetes</taxon>
        <taxon>Sordariomycetidae</taxon>
        <taxon>Cephalothecales</taxon>
        <taxon>Cephalothecaceae</taxon>
        <taxon>Phialemonium</taxon>
    </lineage>
</organism>
<dbReference type="Pfam" id="PF11951">
    <property type="entry name" value="Fungal_trans_2"/>
    <property type="match status" value="1"/>
</dbReference>
<gene>
    <name evidence="2" type="ORF">VTK73DRAFT_7148</name>
</gene>
<keyword evidence="3" id="KW-1185">Reference proteome</keyword>
<dbReference type="EMBL" id="JAZHXJ010000438">
    <property type="protein sequence ID" value="KAL1861333.1"/>
    <property type="molecule type" value="Genomic_DNA"/>
</dbReference>
<comment type="caution">
    <text evidence="2">The sequence shown here is derived from an EMBL/GenBank/DDBJ whole genome shotgun (WGS) entry which is preliminary data.</text>
</comment>
<evidence type="ECO:0000256" key="1">
    <source>
        <dbReference type="ARBA" id="ARBA00023242"/>
    </source>
</evidence>
<evidence type="ECO:0000313" key="3">
    <source>
        <dbReference type="Proteomes" id="UP001586593"/>
    </source>
</evidence>
<reference evidence="2 3" key="1">
    <citation type="journal article" date="2024" name="Commun. Biol.">
        <title>Comparative genomic analysis of thermophilic fungi reveals convergent evolutionary adaptations and gene losses.</title>
        <authorList>
            <person name="Steindorff A.S."/>
            <person name="Aguilar-Pontes M.V."/>
            <person name="Robinson A.J."/>
            <person name="Andreopoulos B."/>
            <person name="LaButti K."/>
            <person name="Kuo A."/>
            <person name="Mondo S."/>
            <person name="Riley R."/>
            <person name="Otillar R."/>
            <person name="Haridas S."/>
            <person name="Lipzen A."/>
            <person name="Grimwood J."/>
            <person name="Schmutz J."/>
            <person name="Clum A."/>
            <person name="Reid I.D."/>
            <person name="Moisan M.C."/>
            <person name="Butler G."/>
            <person name="Nguyen T.T.M."/>
            <person name="Dewar K."/>
            <person name="Conant G."/>
            <person name="Drula E."/>
            <person name="Henrissat B."/>
            <person name="Hansel C."/>
            <person name="Singer S."/>
            <person name="Hutchinson M.I."/>
            <person name="de Vries R.P."/>
            <person name="Natvig D.O."/>
            <person name="Powell A.J."/>
            <person name="Tsang A."/>
            <person name="Grigoriev I.V."/>
        </authorList>
    </citation>
    <scope>NUCLEOTIDE SEQUENCE [LARGE SCALE GENOMIC DNA]</scope>
    <source>
        <strain evidence="2 3">ATCC 24622</strain>
    </source>
</reference>
<accession>A0ABR3WG31</accession>
<sequence>MMDQPFQFIDATNIDERTRKQIRRHVMKGKNAGRRICRPSRLATTGRLASDQLLVGNPSPSSEKGAAQTLGQACVATMASISNGSVLSMPFPVALSPSMQAAFGRFFHFVVEKIYPAHLGLCHCSVLSVWLRDMFSDEAAAHCAVTLMDACNELCLGEAYSSLESLHHLSLAIRLVNKRLAGDDALADSTLTLVMMLILQEQIRKGMFEADIHFEGLKKLVELRGGIEKLETNLPLVLKICKIDICYCLQWAKPLTFFRDRMCHVRDALAASGHSLDPEAAISTIRHAGLDAGLYALLVDVVDVCKVFNAILPGRTMETTTFQEMLISILSRLNRFCPLHTWQGSADGTNTEATYHIGLTIFAMSLFLQYDSRRAVRYETVFVRLRNVVCHRKEGVDDDLRLWAVVMGGIWAAHDENWTWLVSEIVAVCARLKLSSWEEMRGVVQRYPWITVFHDPLGQAVWNRVSRDTTGLSESSFMSS</sequence>
<dbReference type="Proteomes" id="UP001586593">
    <property type="component" value="Unassembled WGS sequence"/>
</dbReference>
<proteinExistence type="predicted"/>
<name>A0ABR3WG31_9PEZI</name>
<dbReference type="InterPro" id="IPR021858">
    <property type="entry name" value="Fun_TF"/>
</dbReference>
<protein>
    <submittedName>
        <fullName evidence="2">Uncharacterized protein</fullName>
    </submittedName>
</protein>
<dbReference type="PANTHER" id="PTHR37540:SF9">
    <property type="entry name" value="ZN(2)-C6 FUNGAL-TYPE DOMAIN-CONTAINING PROTEIN"/>
    <property type="match status" value="1"/>
</dbReference>